<evidence type="ECO:0000259" key="8">
    <source>
        <dbReference type="Pfam" id="PF00482"/>
    </source>
</evidence>
<comment type="subcellular location">
    <subcellularLocation>
        <location evidence="1">Cell membrane</location>
        <topology evidence="1">Multi-pass membrane protein</topology>
    </subcellularLocation>
</comment>
<evidence type="ECO:0000313" key="10">
    <source>
        <dbReference type="Proteomes" id="UP000826651"/>
    </source>
</evidence>
<proteinExistence type="predicted"/>
<comment type="caution">
    <text evidence="9">The sequence shown here is derived from an EMBL/GenBank/DDBJ whole genome shotgun (WGS) entry which is preliminary data.</text>
</comment>
<organism evidence="9 10">
    <name type="scientific">Occultella gossypii</name>
    <dbReference type="NCBI Taxonomy" id="2800820"/>
    <lineage>
        <taxon>Bacteria</taxon>
        <taxon>Bacillati</taxon>
        <taxon>Actinomycetota</taxon>
        <taxon>Actinomycetes</taxon>
        <taxon>Micrococcales</taxon>
        <taxon>Ruaniaceae</taxon>
        <taxon>Occultella</taxon>
    </lineage>
</organism>
<evidence type="ECO:0000256" key="6">
    <source>
        <dbReference type="SAM" id="MobiDB-lite"/>
    </source>
</evidence>
<evidence type="ECO:0000256" key="4">
    <source>
        <dbReference type="ARBA" id="ARBA00022989"/>
    </source>
</evidence>
<dbReference type="PANTHER" id="PTHR35007">
    <property type="entry name" value="INTEGRAL MEMBRANE PROTEIN-RELATED"/>
    <property type="match status" value="1"/>
</dbReference>
<keyword evidence="4 7" id="KW-1133">Transmembrane helix</keyword>
<sequence length="202" mass="20457">MSLAWLAAALVVLAAVPWAVRRAPLAYAPSTRLKAPAGKAGGPARSRLPPVPGRSRESGPVVDPAVVLDLLDAALTAGVSIPAALDALGHALPAEQGEPLRRVAGALRLGADWDQAWLGVDDGWAAVSRALAPAWCDGVAPGAGLRQAAEGVRARRGASAREAAARLGVQLVLPLGLCLLPSFVLLGLVPVLLSTGLDLLGP</sequence>
<evidence type="ECO:0000256" key="3">
    <source>
        <dbReference type="ARBA" id="ARBA00022692"/>
    </source>
</evidence>
<dbReference type="Proteomes" id="UP000826651">
    <property type="component" value="Unassembled WGS sequence"/>
</dbReference>
<dbReference type="RefSeq" id="WP_223407029.1">
    <property type="nucleotide sequence ID" value="NZ_JAGSHT010000013.1"/>
</dbReference>
<evidence type="ECO:0000256" key="2">
    <source>
        <dbReference type="ARBA" id="ARBA00022475"/>
    </source>
</evidence>
<evidence type="ECO:0000256" key="1">
    <source>
        <dbReference type="ARBA" id="ARBA00004651"/>
    </source>
</evidence>
<feature type="transmembrane region" description="Helical" evidence="7">
    <location>
        <begin position="171"/>
        <end position="193"/>
    </location>
</feature>
<reference evidence="9 10" key="1">
    <citation type="submission" date="2021-04" db="EMBL/GenBank/DDBJ databases">
        <title>Ruania sp. nov., isolated from sandy soil of mangrove forest.</title>
        <authorList>
            <person name="Ge X."/>
            <person name="Huang R."/>
            <person name="Liu W."/>
        </authorList>
    </citation>
    <scope>NUCLEOTIDE SEQUENCE [LARGE SCALE GENOMIC DNA]</scope>
    <source>
        <strain evidence="9 10">N2-46</strain>
    </source>
</reference>
<name>A0ABS7SCB3_9MICO</name>
<dbReference type="InterPro" id="IPR018076">
    <property type="entry name" value="T2SS_GspF_dom"/>
</dbReference>
<feature type="region of interest" description="Disordered" evidence="6">
    <location>
        <begin position="33"/>
        <end position="59"/>
    </location>
</feature>
<dbReference type="Pfam" id="PF00482">
    <property type="entry name" value="T2SSF"/>
    <property type="match status" value="1"/>
</dbReference>
<gene>
    <name evidence="9" type="ORF">KCQ71_14305</name>
</gene>
<evidence type="ECO:0000256" key="7">
    <source>
        <dbReference type="SAM" id="Phobius"/>
    </source>
</evidence>
<keyword evidence="10" id="KW-1185">Reference proteome</keyword>
<feature type="domain" description="Type II secretion system protein GspF" evidence="8">
    <location>
        <begin position="70"/>
        <end position="187"/>
    </location>
</feature>
<keyword evidence="2" id="KW-1003">Cell membrane</keyword>
<evidence type="ECO:0000256" key="5">
    <source>
        <dbReference type="ARBA" id="ARBA00023136"/>
    </source>
</evidence>
<evidence type="ECO:0000313" key="9">
    <source>
        <dbReference type="EMBL" id="MBZ2197334.1"/>
    </source>
</evidence>
<accession>A0ABS7SCB3</accession>
<dbReference type="EMBL" id="JAGSHT010000013">
    <property type="protein sequence ID" value="MBZ2197334.1"/>
    <property type="molecule type" value="Genomic_DNA"/>
</dbReference>
<protein>
    <submittedName>
        <fullName evidence="9">Type II secretion system F family protein</fullName>
    </submittedName>
</protein>
<dbReference type="PANTHER" id="PTHR35007:SF3">
    <property type="entry name" value="POSSIBLE CONSERVED ALANINE RICH MEMBRANE PROTEIN"/>
    <property type="match status" value="1"/>
</dbReference>
<feature type="compositionally biased region" description="Low complexity" evidence="6">
    <location>
        <begin position="34"/>
        <end position="44"/>
    </location>
</feature>
<keyword evidence="5 7" id="KW-0472">Membrane</keyword>
<keyword evidence="3 7" id="KW-0812">Transmembrane</keyword>